<reference evidence="1 2" key="1">
    <citation type="submission" date="2024-06" db="EMBL/GenBank/DDBJ databases">
        <authorList>
            <person name="Kraege A."/>
            <person name="Thomma B."/>
        </authorList>
    </citation>
    <scope>NUCLEOTIDE SEQUENCE [LARGE SCALE GENOMIC DNA]</scope>
</reference>
<evidence type="ECO:0000313" key="1">
    <source>
        <dbReference type="EMBL" id="CAL5224068.1"/>
    </source>
</evidence>
<gene>
    <name evidence="1" type="primary">g6693</name>
    <name evidence="1" type="ORF">VP750_LOCUS5727</name>
</gene>
<dbReference type="Proteomes" id="UP001497392">
    <property type="component" value="Unassembled WGS sequence"/>
</dbReference>
<keyword evidence="2" id="KW-1185">Reference proteome</keyword>
<comment type="caution">
    <text evidence="1">The sequence shown here is derived from an EMBL/GenBank/DDBJ whole genome shotgun (WGS) entry which is preliminary data.</text>
</comment>
<organism evidence="1 2">
    <name type="scientific">Coccomyxa viridis</name>
    <dbReference type="NCBI Taxonomy" id="1274662"/>
    <lineage>
        <taxon>Eukaryota</taxon>
        <taxon>Viridiplantae</taxon>
        <taxon>Chlorophyta</taxon>
        <taxon>core chlorophytes</taxon>
        <taxon>Trebouxiophyceae</taxon>
        <taxon>Trebouxiophyceae incertae sedis</taxon>
        <taxon>Coccomyxaceae</taxon>
        <taxon>Coccomyxa</taxon>
    </lineage>
</organism>
<dbReference type="EMBL" id="CAXHTA020000010">
    <property type="protein sequence ID" value="CAL5224068.1"/>
    <property type="molecule type" value="Genomic_DNA"/>
</dbReference>
<name>A0ABP1G0U6_9CHLO</name>
<protein>
    <submittedName>
        <fullName evidence="1">G6693 protein</fullName>
    </submittedName>
</protein>
<proteinExistence type="predicted"/>
<sequence>MQGSIAMSCIAYLGWRGGIATARQEGGMAPAIRVKLSPRQPASIDTLVLYTFAASDPEYRANFEYFLEYGVGGDNVFYAVILQQMSEDSIMDMPDLPKNAKYIHHKNECFDWGTFGWAIGTNQVDVGRYKFIIFLNSSVRGPFIPPYWPASIHWTSIYTQRLGPKVKLVGSTINCQPVWWRSDPSKEIRHNPHVQSYVMATDQVGMKVLMEEGKVFGCYENLLDTVWYSEVGASLAILNAGYSLDSLMLKYQGVDWTDKAAWKCNEWQNPYSDFAYDGLMINPFEVLFVKVKSYQLESDWITSKMAMTYDRWRRSGGNDSESNHQSFDKARFSYFLSKGITMSMRGKECFDIDYYTTSNLDMPPETCTWDHFITQGQFEGRPFRFTCENEFSYPAKEVLKKATIVARKAIAQVNAARSEGQKLYA</sequence>
<accession>A0ABP1G0U6</accession>
<evidence type="ECO:0000313" key="2">
    <source>
        <dbReference type="Proteomes" id="UP001497392"/>
    </source>
</evidence>